<dbReference type="InterPro" id="IPR006680">
    <property type="entry name" value="Amidohydro-rel"/>
</dbReference>
<dbReference type="InterPro" id="IPR050138">
    <property type="entry name" value="DHOase/Allantoinase_Hydrolase"/>
</dbReference>
<evidence type="ECO:0000256" key="1">
    <source>
        <dbReference type="ARBA" id="ARBA00001947"/>
    </source>
</evidence>
<dbReference type="PANTHER" id="PTHR43668">
    <property type="entry name" value="ALLANTOINASE"/>
    <property type="match status" value="1"/>
</dbReference>
<reference evidence="5 6" key="1">
    <citation type="submission" date="2018-05" db="EMBL/GenBank/DDBJ databases">
        <title>Draft genome of Methanospirillum lacunae Ki8-1.</title>
        <authorList>
            <person name="Dueholm M.S."/>
            <person name="Nielsen P.H."/>
            <person name="Bakmann L.F."/>
            <person name="Otzen D.E."/>
        </authorList>
    </citation>
    <scope>NUCLEOTIDE SEQUENCE [LARGE SCALE GENOMIC DNA]</scope>
    <source>
        <strain evidence="5 6">Ki8-1</strain>
    </source>
</reference>
<dbReference type="SUPFAM" id="SSF51556">
    <property type="entry name" value="Metallo-dependent hydrolases"/>
    <property type="match status" value="1"/>
</dbReference>
<dbReference type="RefSeq" id="WP_109967428.1">
    <property type="nucleotide sequence ID" value="NZ_CP176093.1"/>
</dbReference>
<gene>
    <name evidence="5" type="ORF">DK846_03055</name>
</gene>
<dbReference type="Gene3D" id="2.30.40.10">
    <property type="entry name" value="Urease, subunit C, domain 1"/>
    <property type="match status" value="1"/>
</dbReference>
<dbReference type="NCBIfam" id="TIGR00857">
    <property type="entry name" value="pyrC_multi"/>
    <property type="match status" value="1"/>
</dbReference>
<dbReference type="GO" id="GO:0004038">
    <property type="term" value="F:allantoinase activity"/>
    <property type="evidence" value="ECO:0007669"/>
    <property type="project" value="TreeGrafter"/>
</dbReference>
<keyword evidence="2" id="KW-0479">Metal-binding</keyword>
<dbReference type="EMBL" id="QGMY01000002">
    <property type="protein sequence ID" value="PWR74149.1"/>
    <property type="molecule type" value="Genomic_DNA"/>
</dbReference>
<dbReference type="AlphaFoldDB" id="A0A2V2N2Z8"/>
<dbReference type="Proteomes" id="UP000245657">
    <property type="component" value="Unassembled WGS sequence"/>
</dbReference>
<dbReference type="InterPro" id="IPR002195">
    <property type="entry name" value="Dihydroorotase_CS"/>
</dbReference>
<dbReference type="SUPFAM" id="SSF51338">
    <property type="entry name" value="Composite domain of metallo-dependent hydrolases"/>
    <property type="match status" value="1"/>
</dbReference>
<evidence type="ECO:0000313" key="5">
    <source>
        <dbReference type="EMBL" id="PWR74149.1"/>
    </source>
</evidence>
<keyword evidence="6" id="KW-1185">Reference proteome</keyword>
<protein>
    <submittedName>
        <fullName evidence="5">Dihydroorotase</fullName>
    </submittedName>
</protein>
<proteinExistence type="predicted"/>
<dbReference type="InterPro" id="IPR032466">
    <property type="entry name" value="Metal_Hydrolase"/>
</dbReference>
<comment type="cofactor">
    <cofactor evidence="1">
        <name>Zn(2+)</name>
        <dbReference type="ChEBI" id="CHEBI:29105"/>
    </cofactor>
</comment>
<evidence type="ECO:0000256" key="3">
    <source>
        <dbReference type="ARBA" id="ARBA00022801"/>
    </source>
</evidence>
<comment type="caution">
    <text evidence="5">The sequence shown here is derived from an EMBL/GenBank/DDBJ whole genome shotgun (WGS) entry which is preliminary data.</text>
</comment>
<dbReference type="GO" id="GO:0046872">
    <property type="term" value="F:metal ion binding"/>
    <property type="evidence" value="ECO:0007669"/>
    <property type="project" value="UniProtKB-KW"/>
</dbReference>
<dbReference type="OrthoDB" id="50279at2157"/>
<name>A0A2V2N2Z8_9EURY</name>
<evidence type="ECO:0000259" key="4">
    <source>
        <dbReference type="Pfam" id="PF01979"/>
    </source>
</evidence>
<organism evidence="5 6">
    <name type="scientific">Methanospirillum lacunae</name>
    <dbReference type="NCBI Taxonomy" id="668570"/>
    <lineage>
        <taxon>Archaea</taxon>
        <taxon>Methanobacteriati</taxon>
        <taxon>Methanobacteriota</taxon>
        <taxon>Stenosarchaea group</taxon>
        <taxon>Methanomicrobia</taxon>
        <taxon>Methanomicrobiales</taxon>
        <taxon>Methanospirillaceae</taxon>
        <taxon>Methanospirillum</taxon>
    </lineage>
</organism>
<dbReference type="Gene3D" id="3.20.20.140">
    <property type="entry name" value="Metal-dependent hydrolases"/>
    <property type="match status" value="1"/>
</dbReference>
<dbReference type="InterPro" id="IPR011059">
    <property type="entry name" value="Metal-dep_hydrolase_composite"/>
</dbReference>
<feature type="domain" description="Amidohydrolase-related" evidence="4">
    <location>
        <begin position="49"/>
        <end position="363"/>
    </location>
</feature>
<dbReference type="PANTHER" id="PTHR43668:SF2">
    <property type="entry name" value="ALLANTOINASE"/>
    <property type="match status" value="1"/>
</dbReference>
<dbReference type="GO" id="GO:0005737">
    <property type="term" value="C:cytoplasm"/>
    <property type="evidence" value="ECO:0007669"/>
    <property type="project" value="TreeGrafter"/>
</dbReference>
<keyword evidence="3" id="KW-0378">Hydrolase</keyword>
<dbReference type="Pfam" id="PF01979">
    <property type="entry name" value="Amidohydro_1"/>
    <property type="match status" value="1"/>
</dbReference>
<evidence type="ECO:0000256" key="2">
    <source>
        <dbReference type="ARBA" id="ARBA00022723"/>
    </source>
</evidence>
<sequence length="425" mass="46126">MNLEEEVLVLRDVLIPGGRVCDITLSDGRVSHLGASGKADTIYKCNDQIVLPAGIDMHVHMRDGIQAQKEDWESGTKSALAGGVTVVVDQPNTIPPITTGKILQDRAHLAEEQAYCNFAINAGVTTDADLEGMARAGAMAFGETFAGPSSYGEALTRDDLESAIHTIKNLDGLVTLHAEVVQEGQDNTLATHDTLRSIAGEKQAVQIIQEIATPGSRIHFCHISCADTISTIKSKDIGTIEVTPHHLFLSHDSCTPDDTHAKVNPPLRTEHERKRLWECWNKIDVIASDHAPHTLQEKSVPFSDAPSGIPGVETMIPLLMAEVHNGRISRIDVIEKTSTNPARILGIEPAGYQPGMRADFALYPKVCTSIQAENLFSKAGWTPYEGMEGVFPDTVIMAGQVAYDQKACIKTNPTWIKGRGYIPVK</sequence>
<dbReference type="PROSITE" id="PS00483">
    <property type="entry name" value="DIHYDROOROTASE_2"/>
    <property type="match status" value="1"/>
</dbReference>
<accession>A0A2V2N2Z8</accession>
<dbReference type="GeneID" id="97549515"/>
<dbReference type="GO" id="GO:0006145">
    <property type="term" value="P:purine nucleobase catabolic process"/>
    <property type="evidence" value="ECO:0007669"/>
    <property type="project" value="TreeGrafter"/>
</dbReference>
<evidence type="ECO:0000313" key="6">
    <source>
        <dbReference type="Proteomes" id="UP000245657"/>
    </source>
</evidence>